<dbReference type="Proteomes" id="UP000757540">
    <property type="component" value="Unassembled WGS sequence"/>
</dbReference>
<organism evidence="2 3">
    <name type="scientific">Isoptericola halotolerans</name>
    <dbReference type="NCBI Taxonomy" id="300560"/>
    <lineage>
        <taxon>Bacteria</taxon>
        <taxon>Bacillati</taxon>
        <taxon>Actinomycetota</taxon>
        <taxon>Actinomycetes</taxon>
        <taxon>Micrococcales</taxon>
        <taxon>Promicromonosporaceae</taxon>
        <taxon>Isoptericola</taxon>
    </lineage>
</organism>
<evidence type="ECO:0000259" key="1">
    <source>
        <dbReference type="Pfam" id="PF01627"/>
    </source>
</evidence>
<dbReference type="SUPFAM" id="SSF47226">
    <property type="entry name" value="Histidine-containing phosphotransfer domain, HPT domain"/>
    <property type="match status" value="1"/>
</dbReference>
<dbReference type="InterPro" id="IPR008207">
    <property type="entry name" value="Sig_transdc_His_kin_Hpt_dom"/>
</dbReference>
<dbReference type="Gene3D" id="1.20.120.160">
    <property type="entry name" value="HPT domain"/>
    <property type="match status" value="1"/>
</dbReference>
<dbReference type="EMBL" id="JABEZU010000004">
    <property type="protein sequence ID" value="NOV98665.1"/>
    <property type="molecule type" value="Genomic_DNA"/>
</dbReference>
<accession>A0ABX2A726</accession>
<name>A0ABX2A726_9MICO</name>
<feature type="domain" description="HPt" evidence="1">
    <location>
        <begin position="38"/>
        <end position="110"/>
    </location>
</feature>
<dbReference type="InterPro" id="IPR036641">
    <property type="entry name" value="HPT_dom_sf"/>
</dbReference>
<proteinExistence type="predicted"/>
<evidence type="ECO:0000313" key="2">
    <source>
        <dbReference type="EMBL" id="NOV98665.1"/>
    </source>
</evidence>
<protein>
    <submittedName>
        <fullName evidence="2">HPt (Histidine-containing phosphotransfer) domain-containing protein</fullName>
    </submittedName>
</protein>
<evidence type="ECO:0000313" key="3">
    <source>
        <dbReference type="Proteomes" id="UP000757540"/>
    </source>
</evidence>
<gene>
    <name evidence="2" type="ORF">HDG69_003260</name>
</gene>
<comment type="caution">
    <text evidence="2">The sequence shown here is derived from an EMBL/GenBank/DDBJ whole genome shotgun (WGS) entry which is preliminary data.</text>
</comment>
<dbReference type="Pfam" id="PF01627">
    <property type="entry name" value="Hpt"/>
    <property type="match status" value="1"/>
</dbReference>
<dbReference type="RefSeq" id="WP_171784866.1">
    <property type="nucleotide sequence ID" value="NZ_BAAAML010000003.1"/>
</dbReference>
<reference evidence="2 3" key="1">
    <citation type="submission" date="2020-05" db="EMBL/GenBank/DDBJ databases">
        <title>Genomic Encyclopedia of Type Strains, Phase III (KMG-III): the genomes of soil and plant-associated and newly described type strains.</title>
        <authorList>
            <person name="Whitman W."/>
        </authorList>
    </citation>
    <scope>NUCLEOTIDE SEQUENCE [LARGE SCALE GENOMIC DNA]</scope>
    <source>
        <strain evidence="2 3">KCTC 19046</strain>
    </source>
</reference>
<sequence length="111" mass="11647">MSAGPPGSGAGGDAMDDAVARLAAAARRRNLERADRVLDLVPPGEDLFDVAARDEAVLLCHSIAGSAGTFGDGELAEAARDLESLLRDGRSARRVPALGRLRATVQDLRRR</sequence>
<keyword evidence="3" id="KW-1185">Reference proteome</keyword>